<gene>
    <name evidence="1" type="ORF">PCASD_19897</name>
</gene>
<sequence>MPSPRVLRGCRDQPDFQSQQLQPLEAWAFLAETNGSSSWEHWSHLLRPTASAAGTVSLNLQGQQLQQLEPLVSVSETNGSRS</sequence>
<evidence type="ECO:0000313" key="2">
    <source>
        <dbReference type="Proteomes" id="UP000235392"/>
    </source>
</evidence>
<dbReference type="Proteomes" id="UP000235392">
    <property type="component" value="Unassembled WGS sequence"/>
</dbReference>
<accession>A0A2N5SN12</accession>
<reference evidence="1 2" key="1">
    <citation type="submission" date="2017-11" db="EMBL/GenBank/DDBJ databases">
        <title>De novo assembly and phasing of dikaryotic genomes from two isolates of Puccinia coronata f. sp. avenae, the causal agent of oat crown rust.</title>
        <authorList>
            <person name="Miller M.E."/>
            <person name="Zhang Y."/>
            <person name="Omidvar V."/>
            <person name="Sperschneider J."/>
            <person name="Schwessinger B."/>
            <person name="Raley C."/>
            <person name="Palmer J.M."/>
            <person name="Garnica D."/>
            <person name="Upadhyaya N."/>
            <person name="Rathjen J."/>
            <person name="Taylor J.M."/>
            <person name="Park R.F."/>
            <person name="Dodds P.N."/>
            <person name="Hirsch C.D."/>
            <person name="Kianian S.F."/>
            <person name="Figueroa M."/>
        </authorList>
    </citation>
    <scope>NUCLEOTIDE SEQUENCE [LARGE SCALE GENOMIC DNA]</scope>
    <source>
        <strain evidence="1">12SD80</strain>
    </source>
</reference>
<name>A0A2N5SN12_9BASI</name>
<organism evidence="1 2">
    <name type="scientific">Puccinia coronata f. sp. avenae</name>
    <dbReference type="NCBI Taxonomy" id="200324"/>
    <lineage>
        <taxon>Eukaryota</taxon>
        <taxon>Fungi</taxon>
        <taxon>Dikarya</taxon>
        <taxon>Basidiomycota</taxon>
        <taxon>Pucciniomycotina</taxon>
        <taxon>Pucciniomycetes</taxon>
        <taxon>Pucciniales</taxon>
        <taxon>Pucciniaceae</taxon>
        <taxon>Puccinia</taxon>
    </lineage>
</organism>
<protein>
    <submittedName>
        <fullName evidence="1">Uncharacterized protein</fullName>
    </submittedName>
</protein>
<dbReference type="AlphaFoldDB" id="A0A2N5SN12"/>
<comment type="caution">
    <text evidence="1">The sequence shown here is derived from an EMBL/GenBank/DDBJ whole genome shotgun (WGS) entry which is preliminary data.</text>
</comment>
<dbReference type="EMBL" id="PGCI01000818">
    <property type="protein sequence ID" value="PLW14625.1"/>
    <property type="molecule type" value="Genomic_DNA"/>
</dbReference>
<proteinExistence type="predicted"/>
<evidence type="ECO:0000313" key="1">
    <source>
        <dbReference type="EMBL" id="PLW14625.1"/>
    </source>
</evidence>